<name>A0A5B7TT78_9FLAO</name>
<dbReference type="RefSeq" id="WP_138949078.1">
    <property type="nucleotide sequence ID" value="NZ_CP040749.1"/>
</dbReference>
<evidence type="ECO:0000313" key="1">
    <source>
        <dbReference type="EMBL" id="QCX38177.1"/>
    </source>
</evidence>
<dbReference type="EMBL" id="CP040749">
    <property type="protein sequence ID" value="QCX38177.1"/>
    <property type="molecule type" value="Genomic_DNA"/>
</dbReference>
<protein>
    <submittedName>
        <fullName evidence="1">Uncharacterized protein</fullName>
    </submittedName>
</protein>
<sequence length="71" mass="8264">MGKYKIDDIKIGNHVSFKRNGIDDFGMYWTVIGFLNGMVQVKIKEMGNDDELYIDVDDIESLQNVNDTRYQ</sequence>
<keyword evidence="2" id="KW-1185">Reference proteome</keyword>
<evidence type="ECO:0000313" key="2">
    <source>
        <dbReference type="Proteomes" id="UP000306229"/>
    </source>
</evidence>
<proteinExistence type="predicted"/>
<accession>A0A5B7TT78</accession>
<dbReference type="AlphaFoldDB" id="A0A5B7TT78"/>
<dbReference type="Proteomes" id="UP000306229">
    <property type="component" value="Chromosome"/>
</dbReference>
<dbReference type="OrthoDB" id="1495360at2"/>
<organism evidence="1 2">
    <name type="scientific">Aureibaculum algae</name>
    <dbReference type="NCBI Taxonomy" id="2584122"/>
    <lineage>
        <taxon>Bacteria</taxon>
        <taxon>Pseudomonadati</taxon>
        <taxon>Bacteroidota</taxon>
        <taxon>Flavobacteriia</taxon>
        <taxon>Flavobacteriales</taxon>
        <taxon>Flavobacteriaceae</taxon>
        <taxon>Aureibaculum</taxon>
    </lineage>
</organism>
<reference evidence="1 2" key="1">
    <citation type="submission" date="2019-05" db="EMBL/GenBank/DDBJ databases">
        <title>Algicella ahnfeltiae gen. nov., sp. nov., a novel marine bacterium of the family Flavobacteriaceae isolated from a red alga.</title>
        <authorList>
            <person name="Nedashkovskaya O.I."/>
            <person name="Kukhlevskiy A.D."/>
            <person name="Kim S.-G."/>
            <person name="Zhukova N.V."/>
            <person name="Mikhailov V.V."/>
        </authorList>
    </citation>
    <scope>NUCLEOTIDE SEQUENCE [LARGE SCALE GENOMIC DNA]</scope>
    <source>
        <strain evidence="1 2">10Alg115</strain>
    </source>
</reference>
<dbReference type="KEGG" id="fbe:FF125_06935"/>
<gene>
    <name evidence="1" type="ORF">FF125_06935</name>
</gene>